<evidence type="ECO:0000313" key="2">
    <source>
        <dbReference type="Proteomes" id="UP000694864"/>
    </source>
</evidence>
<dbReference type="RefSeq" id="XP_010412403.1">
    <property type="nucleotide sequence ID" value="XM_010414101.1"/>
</dbReference>
<keyword evidence="2" id="KW-1185">Reference proteome</keyword>
<reference evidence="3" key="2">
    <citation type="submission" date="2025-08" db="UniProtKB">
        <authorList>
            <consortium name="RefSeq"/>
        </authorList>
    </citation>
    <scope>IDENTIFICATION</scope>
    <source>
        <tissue evidence="3">Leaf</tissue>
    </source>
</reference>
<keyword evidence="1" id="KW-0732">Signal</keyword>
<organism evidence="2 3">
    <name type="scientific">Camelina sativa</name>
    <name type="common">False flax</name>
    <name type="synonym">Myagrum sativum</name>
    <dbReference type="NCBI Taxonomy" id="90675"/>
    <lineage>
        <taxon>Eukaryota</taxon>
        <taxon>Viridiplantae</taxon>
        <taxon>Streptophyta</taxon>
        <taxon>Embryophyta</taxon>
        <taxon>Tracheophyta</taxon>
        <taxon>Spermatophyta</taxon>
        <taxon>Magnoliopsida</taxon>
        <taxon>eudicotyledons</taxon>
        <taxon>Gunneridae</taxon>
        <taxon>Pentapetalae</taxon>
        <taxon>rosids</taxon>
        <taxon>malvids</taxon>
        <taxon>Brassicales</taxon>
        <taxon>Brassicaceae</taxon>
        <taxon>Camelineae</taxon>
        <taxon>Camelina</taxon>
    </lineage>
</organism>
<name>A0ABM0SKD7_CAMSA</name>
<dbReference type="GeneID" id="104698692"/>
<protein>
    <submittedName>
        <fullName evidence="3">Uncharacterized protein LOC104698692</fullName>
    </submittedName>
</protein>
<evidence type="ECO:0000313" key="3">
    <source>
        <dbReference type="RefSeq" id="XP_010412403.1"/>
    </source>
</evidence>
<proteinExistence type="predicted"/>
<reference evidence="2" key="1">
    <citation type="journal article" date="2014" name="Nat. Commun.">
        <title>The emerging biofuel crop Camelina sativa retains a highly undifferentiated hexaploid genome structure.</title>
        <authorList>
            <person name="Kagale S."/>
            <person name="Koh C."/>
            <person name="Nixon J."/>
            <person name="Bollina V."/>
            <person name="Clarke W.E."/>
            <person name="Tuteja R."/>
            <person name="Spillane C."/>
            <person name="Robinson S.J."/>
            <person name="Links M.G."/>
            <person name="Clarke C."/>
            <person name="Higgins E.E."/>
            <person name="Huebert T."/>
            <person name="Sharpe A.G."/>
            <person name="Parkin I.A."/>
        </authorList>
    </citation>
    <scope>NUCLEOTIDE SEQUENCE [LARGE SCALE GENOMIC DNA]</scope>
    <source>
        <strain evidence="2">cv. DH55</strain>
    </source>
</reference>
<accession>A0ABM0SKD7</accession>
<feature type="chain" id="PRO_5046570447" evidence="1">
    <location>
        <begin position="27"/>
        <end position="103"/>
    </location>
</feature>
<dbReference type="Proteomes" id="UP000694864">
    <property type="component" value="Chromosome 6"/>
</dbReference>
<feature type="signal peptide" evidence="1">
    <location>
        <begin position="1"/>
        <end position="26"/>
    </location>
</feature>
<gene>
    <name evidence="3" type="primary">LOC104698692</name>
</gene>
<evidence type="ECO:0000256" key="1">
    <source>
        <dbReference type="SAM" id="SignalP"/>
    </source>
</evidence>
<sequence>MKLIQTELMFFLLILISALVFQQSKAQHNYCSRTNIDQIPGCFHALQLAYKKDYSQLTRDCCRAVFSLPTSCVVLIYPGKTYPITTFRFICVYKDDDIPPSSL</sequence>